<evidence type="ECO:0000256" key="1">
    <source>
        <dbReference type="ARBA" id="ARBA00000707"/>
    </source>
</evidence>
<evidence type="ECO:0000256" key="8">
    <source>
        <dbReference type="SAM" id="MobiDB-lite"/>
    </source>
</evidence>
<dbReference type="InterPro" id="IPR046541">
    <property type="entry name" value="DUF6606"/>
</dbReference>
<evidence type="ECO:0000256" key="2">
    <source>
        <dbReference type="ARBA" id="ARBA00012759"/>
    </source>
</evidence>
<feature type="region of interest" description="Disordered" evidence="8">
    <location>
        <begin position="2862"/>
        <end position="2884"/>
    </location>
</feature>
<accession>A0AAD7EBM1</accession>
<dbReference type="Pfam" id="PF12359">
    <property type="entry name" value="DUF3645"/>
    <property type="match status" value="1"/>
</dbReference>
<keyword evidence="3" id="KW-0645">Protease</keyword>
<dbReference type="EC" id="3.4.19.12" evidence="2"/>
<evidence type="ECO:0000256" key="3">
    <source>
        <dbReference type="ARBA" id="ARBA00022670"/>
    </source>
</evidence>
<evidence type="ECO:0000259" key="11">
    <source>
        <dbReference type="Pfam" id="PF20255"/>
    </source>
</evidence>
<feature type="domain" description="DUF3645" evidence="10">
    <location>
        <begin position="2417"/>
        <end position="2449"/>
    </location>
</feature>
<keyword evidence="7" id="KW-0175">Coiled coil</keyword>
<reference evidence="12" key="1">
    <citation type="submission" date="2023-03" db="EMBL/GenBank/DDBJ databases">
        <title>Massive genome expansion in bonnet fungi (Mycena s.s.) driven by repeated elements and novel gene families across ecological guilds.</title>
        <authorList>
            <consortium name="Lawrence Berkeley National Laboratory"/>
            <person name="Harder C.B."/>
            <person name="Miyauchi S."/>
            <person name="Viragh M."/>
            <person name="Kuo A."/>
            <person name="Thoen E."/>
            <person name="Andreopoulos B."/>
            <person name="Lu D."/>
            <person name="Skrede I."/>
            <person name="Drula E."/>
            <person name="Henrissat B."/>
            <person name="Morin E."/>
            <person name="Kohler A."/>
            <person name="Barry K."/>
            <person name="LaButti K."/>
            <person name="Morin E."/>
            <person name="Salamov A."/>
            <person name="Lipzen A."/>
            <person name="Mereny Z."/>
            <person name="Hegedus B."/>
            <person name="Baldrian P."/>
            <person name="Stursova M."/>
            <person name="Weitz H."/>
            <person name="Taylor A."/>
            <person name="Grigoriev I.V."/>
            <person name="Nagy L.G."/>
            <person name="Martin F."/>
            <person name="Kauserud H."/>
        </authorList>
    </citation>
    <scope>NUCLEOTIDE SEQUENCE</scope>
    <source>
        <strain evidence="12">CBHHK002</strain>
    </source>
</reference>
<sequence length="3155" mass="357053">GKRGGRLWLCRSNAHGSYTKASCTTKPLVLNAEHLVQNLVFAAVNLRRILEIRMDKDALEYTINHIFLPPKLPQKDNSADMELQRALLQHIAKCAKSFCEGLEGDNAGIEVQDCWKLVYRTLKHFAALHSTPNLSRETLEEVISGMQVHDVLCFHIQSQNAGVILRRREAEILVEFFQASPSAPLVTGTKGKLAIQYPFRPWLSIPADAGCIRSFSALLADLDCTSMPDAVPKTRKAGNNQDETRDVPDIRYVSELLGGIARALTPAGNADQIASDTVYVTKRINDHVLWKSALLPWRRSPKWLIIRVALQTTFAGWTLPAEYGYKMFITFVLAKTLELAARARLSDDLLFIMNSKIANRMWKLRSFFTSTLEETSPFSINYISRVITSVEKDLRGRWEQVQALEAQESTWVGPSSADVDAACRFTLPRSSAHFETVKARGEVLSHQTAVFDRPSFEEKLETDSRRQRIYTPGVSSPDLWFLVFDLEQRLSSSSPGWGTLSDLADLIAYYDEMASSFKIQNPEIFSRIFLLVLELWVVLDTCATQQFSLLLDYPPELSIESFEPLLLPELGQMQRLHNVERHLTERYARVRYPHLSVFTYTTNANSLPFRYFDSDSSMQTLRNTIQSQASVHRSEKIRELQKMNADHAALREEIRQLSCKYKHWTDQWGCQQSRHDSSCRRCAKEKKAKGMRIKIFEWPLPEQDASSRLVMFEVCVPAIFGIWRDTTYCLAKKNSEPKKQSNPPPPMVLADYLYLKNHLIAPHSKQRITIASTAKSFYQTHYRGHSLPSYESAVIQNHPLRYRLWDQLAGEWLPSAFPVIEIRPFCTPDLAGPYRSLKWSAIGTAHTPNDVVARQSECPRELSYHEWENFGHLRAGVRLQWRNITLQLISGTVDLASPAVHILLQQAAWQAETALEDNSLGHYREAHFDLSQEDFGIKIVDVLRKVLASIAGNWKEGWTAASLAVVACRLVSLTPHESVKHQTLRFLAQLRQNLFTWMEQVLVLLNKSSDPEVPSAARVDLVNRIIQMAASCRQTYAVGPTSLREIFRDRDALSIYIRCVITLHTNVPLTISSLPSALRYLVERDVLIATETLELLVDAVARNGDGLDDAILSTWQGFCRASAPWRMVGERWIACMTFAESSDTQARFVHLNLHSGSLLVDGQAQGTLPKEIVGHSFFRILFPNRSHWDIVPSTMKGMHYQLRDNINGFQLHFKLDGNDLLIRIRDDSNFISEFIPPKPLEGDFPASLISGMVHIYHERSQFLEIYAAPCGWQPLAEPAWRLDLASRVLSKNGDATEFVLDPVSPVVRDLSAIFRPLEECETNLTVSFRLKKLHVKLPRYDLEFSTAVGEALLGSKELPGFFVASVQSVGTLIGLQNKLVLRSTNGEMMKLFIPDGRVAISRGDIGHPRVTISPSVRGRHIKIFTYDVDDILGRVAGDGSLTSWYQLAFLHAATTSHFADPLLSRTGICQTQEMLGSAQAFAFMCLESDHHAVLQQIFDLVPTRRYYPTYLTSMETIEWNESLSVLVQCARFTPLVNAILDYADKQALFHTSDLPTATAAAYKGKLCLWERADVRVARLVSDGSVLYFHFVFVSLIQISVQLGGFDMPAAPIRCLECPESTAKEHDVAQVVALVREWPTSLIFTEGFKLWDHFERWKTFSSEQPTNDRIENYQAWLELPAGEVFFRLFHLCRSLPNGKGAQYGLMVALGILAYRKDIDVDLIRTLLTIAANGDNSSLRAATRQIPRGTFNLDAGRTLVPVDVSNTVTANCHRDHPDSSWMERRYGEKYHSWTQRRENAFRAEQQRQCGTISDRIFSFWPAPRAVLPTHITVVLPDSLIANCPIVKISDLRTAAENLFTPRLCNRRLFERSDDLQGALDAVCSHGLATTGQIAALAPLEYSVTIPLPKYVPVTLSSLLTERSSPPENIALRELIRDLEGMPGDGPKPQYIADLKSCVHAFETKSSEPSNLADRSYRRNSLSDITQTAPLDEVAQTPLLPRTRPERWLYLTGNWPSTGPQSLLHQLSRGQREAHPEHWKCVLRRYAEKLAVLQQRRRIDVLTKLGFTEESAREAGTVGGQGWDPATYPDWLLIQLDADILIRPLQANIAMHMMAPESLHNALMQLNMGEGKSSVIVPIISSALADGQQLVRVVVLKPLAAQMFQLLKQRVCGLANRRVFYLPFSRDIPLNSAKIQKIFDLFKECARSGGILLCQPEHILSFQLMGLHAFSESETAGETRLLREVQCWLDRTARDILDESDEILNVRYQLIYTVGASKPLDGRPWRWQITQAVFSLLQTVAKTDPDGLEIGTAEKPCQFPVTRILSSTGSQSLLPSIVRKIIDEDGLQEWISFRNYSATDKATVSRFLQQVDVNPDDEASLREISGDRFRYVLLLRGLFAHGIVNLSLREKRWRVDYGLDTRRTMLAVPYRAKDSPAPRAEFGHPDVIIVLTCLSYYYGGLTDSQLDTSFRLLLNSDNPEAQYEYWVKGLNDLSAALASLRGLNLDDFEQKTRDVFPLLRYNKTVIDFYLSECVFPKEAREFEYKLTTNAWDLARTRERLTTGFSGTNDNKYLLPLSIEQCDQDSQRHTNAQVLQYVLQEENRRVICTNSEDALGLLQRVVRQRPPVMVLLDVGAQVLELENEEVAREWLKLDTRPEVEAAVYFDPSTDEIRVVARDGRVQPFVSSLYKKQLGKTLVYLDEAHTRGTDFKFPGESRAVVTLGPRMTKDKLVQGCMRMRRLGKDHFLLFFASKEIQDKIIAATGVQPDTIDSQHVLLWTMKETCAQIQDNGSLWANQGLNFDARHTALQEYDASSRPYASTVEALRERESHTLDELYGIASRSEYRNMEPVSELQRQIQEKCDQLGITPSDSALSEEQERELAHEKEDEREVERVVGAKACDHHDRDLEHFVNTGIIRRSNTFISPEDCLAHTSWISLLPQGKIFRGSRLRATRDFRDTILLSSSGSMDNHLRPVQWAMSTAKSHDILILVSPFEANKWLPAIRSSKNVYLHLYSPRTSRNTFWPLDRLDSFTVPTERSVPLDRQLLHELSLFAGQLFCADKRSMKEVCAILGLCLQSVSGMKGLEGKVDSTGFVRDEGAREELGLSACSFVSSPLPFFSDLLASRRKGQGFSLTHMGQILRGNDPKDPVFEEGGELRE</sequence>
<dbReference type="PANTHER" id="PTHR13367">
    <property type="entry name" value="UBIQUITIN THIOESTERASE"/>
    <property type="match status" value="1"/>
</dbReference>
<evidence type="ECO:0000256" key="4">
    <source>
        <dbReference type="ARBA" id="ARBA00022786"/>
    </source>
</evidence>
<organism evidence="12 13">
    <name type="scientific">Mycena albidolilacea</name>
    <dbReference type="NCBI Taxonomy" id="1033008"/>
    <lineage>
        <taxon>Eukaryota</taxon>
        <taxon>Fungi</taxon>
        <taxon>Dikarya</taxon>
        <taxon>Basidiomycota</taxon>
        <taxon>Agaricomycotina</taxon>
        <taxon>Agaricomycetes</taxon>
        <taxon>Agaricomycetidae</taxon>
        <taxon>Agaricales</taxon>
        <taxon>Marasmiineae</taxon>
        <taxon>Mycenaceae</taxon>
        <taxon>Mycena</taxon>
    </lineage>
</organism>
<dbReference type="InterPro" id="IPR022099">
    <property type="entry name" value="DUF3638"/>
</dbReference>
<dbReference type="GO" id="GO:0006508">
    <property type="term" value="P:proteolysis"/>
    <property type="evidence" value="ECO:0007669"/>
    <property type="project" value="UniProtKB-KW"/>
</dbReference>
<dbReference type="PANTHER" id="PTHR13367:SF34">
    <property type="match status" value="1"/>
</dbReference>
<feature type="domain" description="DUF6606" evidence="11">
    <location>
        <begin position="63"/>
        <end position="338"/>
    </location>
</feature>
<evidence type="ECO:0000313" key="12">
    <source>
        <dbReference type="EMBL" id="KAJ7308590.1"/>
    </source>
</evidence>
<dbReference type="Proteomes" id="UP001218218">
    <property type="component" value="Unassembled WGS sequence"/>
</dbReference>
<comment type="catalytic activity">
    <reaction evidence="1">
        <text>Thiol-dependent hydrolysis of ester, thioester, amide, peptide and isopeptide bonds formed by the C-terminal Gly of ubiquitin (a 76-residue protein attached to proteins as an intracellular targeting signal).</text>
        <dbReference type="EC" id="3.4.19.12"/>
    </reaction>
</comment>
<gene>
    <name evidence="12" type="ORF">DFH08DRAFT_1050976</name>
</gene>
<proteinExistence type="predicted"/>
<evidence type="ECO:0000259" key="9">
    <source>
        <dbReference type="Pfam" id="PF12340"/>
    </source>
</evidence>
<evidence type="ECO:0000313" key="13">
    <source>
        <dbReference type="Proteomes" id="UP001218218"/>
    </source>
</evidence>
<evidence type="ECO:0000256" key="5">
    <source>
        <dbReference type="ARBA" id="ARBA00022801"/>
    </source>
</evidence>
<keyword evidence="13" id="KW-1185">Reference proteome</keyword>
<evidence type="ECO:0000259" key="10">
    <source>
        <dbReference type="Pfam" id="PF12359"/>
    </source>
</evidence>
<feature type="non-terminal residue" evidence="12">
    <location>
        <position position="3155"/>
    </location>
</feature>
<dbReference type="InterPro" id="IPR051346">
    <property type="entry name" value="OTU_Deubiquitinase"/>
</dbReference>
<dbReference type="GO" id="GO:0004843">
    <property type="term" value="F:cysteine-type deubiquitinase activity"/>
    <property type="evidence" value="ECO:0007669"/>
    <property type="project" value="UniProtKB-EC"/>
</dbReference>
<feature type="domain" description="DUF3638" evidence="9">
    <location>
        <begin position="2078"/>
        <end position="2299"/>
    </location>
</feature>
<keyword evidence="4" id="KW-0833">Ubl conjugation pathway</keyword>
<dbReference type="InterPro" id="IPR022105">
    <property type="entry name" value="DUF3645"/>
</dbReference>
<dbReference type="Pfam" id="PF12340">
    <property type="entry name" value="DUF3638"/>
    <property type="match status" value="1"/>
</dbReference>
<dbReference type="Pfam" id="PF20255">
    <property type="entry name" value="DUF6606"/>
    <property type="match status" value="1"/>
</dbReference>
<dbReference type="EMBL" id="JARIHO010000085">
    <property type="protein sequence ID" value="KAJ7308590.1"/>
    <property type="molecule type" value="Genomic_DNA"/>
</dbReference>
<keyword evidence="5" id="KW-0378">Hydrolase</keyword>
<name>A0AAD7EBM1_9AGAR</name>
<evidence type="ECO:0000256" key="7">
    <source>
        <dbReference type="SAM" id="Coils"/>
    </source>
</evidence>
<protein>
    <recommendedName>
        <fullName evidence="2">ubiquitinyl hydrolase 1</fullName>
        <ecNumber evidence="2">3.4.19.12</ecNumber>
    </recommendedName>
</protein>
<keyword evidence="6" id="KW-0788">Thiol protease</keyword>
<evidence type="ECO:0000256" key="6">
    <source>
        <dbReference type="ARBA" id="ARBA00022807"/>
    </source>
</evidence>
<feature type="coiled-coil region" evidence="7">
    <location>
        <begin position="633"/>
        <end position="667"/>
    </location>
</feature>
<comment type="caution">
    <text evidence="12">The sequence shown here is derived from an EMBL/GenBank/DDBJ whole genome shotgun (WGS) entry which is preliminary data.</text>
</comment>